<protein>
    <submittedName>
        <fullName evidence="2">Uncharacterized protein</fullName>
    </submittedName>
</protein>
<evidence type="ECO:0000313" key="3">
    <source>
        <dbReference type="Proteomes" id="UP001060164"/>
    </source>
</evidence>
<keyword evidence="1" id="KW-1133">Transmembrane helix</keyword>
<organism evidence="2 3">
    <name type="scientific">Ruminococcus gauvreauii</name>
    <dbReference type="NCBI Taxonomy" id="438033"/>
    <lineage>
        <taxon>Bacteria</taxon>
        <taxon>Bacillati</taxon>
        <taxon>Bacillota</taxon>
        <taxon>Clostridia</taxon>
        <taxon>Eubacteriales</taxon>
        <taxon>Oscillospiraceae</taxon>
        <taxon>Ruminococcus</taxon>
    </lineage>
</organism>
<evidence type="ECO:0000313" key="2">
    <source>
        <dbReference type="EMBL" id="UWP58686.1"/>
    </source>
</evidence>
<proteinExistence type="predicted"/>
<name>A0ABY5VFI0_9FIRM</name>
<accession>A0ABY5VFI0</accession>
<reference evidence="2" key="1">
    <citation type="journal article" date="2022" name="Cell">
        <title>Design, construction, and in vivo augmentation of a complex gut microbiome.</title>
        <authorList>
            <person name="Cheng A.G."/>
            <person name="Ho P.Y."/>
            <person name="Aranda-Diaz A."/>
            <person name="Jain S."/>
            <person name="Yu F.B."/>
            <person name="Meng X."/>
            <person name="Wang M."/>
            <person name="Iakiviak M."/>
            <person name="Nagashima K."/>
            <person name="Zhao A."/>
            <person name="Murugkar P."/>
            <person name="Patil A."/>
            <person name="Atabakhsh K."/>
            <person name="Weakley A."/>
            <person name="Yan J."/>
            <person name="Brumbaugh A.R."/>
            <person name="Higginbottom S."/>
            <person name="Dimas A."/>
            <person name="Shiver A.L."/>
            <person name="Deutschbauer A."/>
            <person name="Neff N."/>
            <person name="Sonnenburg J.L."/>
            <person name="Huang K.C."/>
            <person name="Fischbach M.A."/>
        </authorList>
    </citation>
    <scope>NUCLEOTIDE SEQUENCE</scope>
    <source>
        <strain evidence="2">DSM 19829</strain>
    </source>
</reference>
<gene>
    <name evidence="2" type="ORF">NQ502_15090</name>
</gene>
<evidence type="ECO:0000256" key="1">
    <source>
        <dbReference type="SAM" id="Phobius"/>
    </source>
</evidence>
<dbReference type="EMBL" id="CP102290">
    <property type="protein sequence ID" value="UWP58686.1"/>
    <property type="molecule type" value="Genomic_DNA"/>
</dbReference>
<dbReference type="Proteomes" id="UP001060164">
    <property type="component" value="Chromosome"/>
</dbReference>
<keyword evidence="3" id="KW-1185">Reference proteome</keyword>
<sequence length="80" mass="9130">MSQEKVDRYKNYKANKDKILKREKRIRRLEYTAAIVVAVALVGWFGWSIYQKAADPSGKPAVEYTMDTTAVDDYVNGLGQ</sequence>
<keyword evidence="1" id="KW-0812">Transmembrane</keyword>
<feature type="transmembrane region" description="Helical" evidence="1">
    <location>
        <begin position="31"/>
        <end position="50"/>
    </location>
</feature>
<keyword evidence="1" id="KW-0472">Membrane</keyword>
<dbReference type="RefSeq" id="WP_028529037.1">
    <property type="nucleotide sequence ID" value="NZ_CABLBR010000018.1"/>
</dbReference>